<keyword evidence="3 7" id="KW-0012">Acyltransferase</keyword>
<name>A0AAI9E958_9PEZI</name>
<sequence>MSELKQRKTAPQSAERPKEQNGNTTPTAGDHPLGAPKHGGAMQLLRIVGFGIYFFGCCFCIRGAQTLGYPLYFFSQDWFYAWRALTKQFFGLLITNMTQLWSPTVVRVSGDKSVAGLLKQDESGMLSVDFGERAVLMANHQLYTDWLYLWWIAYTNVIPMHGHIYIILKDSLKWVPLIGPGMQYFGFIFMSRKWANDQGSMRYRLQKLKTRHSGPMSGQRGAQQLDPMWLLIFPEGTNLSANTRRESAKFAEKSHQKDMRHLVLPRSTGLQFCLQELDDTVEYLYDCTIGYEGVPPSGYGAELFTLRSVYFQGRPPKSVNMHWRRFRIKDLPLDDKEKMYEWIVARWREKDELLDSFMKTGKFPADKSAVEIEGGPTDSFKTPYVNTEVRPRAPWEIFQIFAPVAAATMVGRVLVQLSDRIFPAGG</sequence>
<protein>
    <submittedName>
        <fullName evidence="7">Related to 1-acyl-sn-glycerol-3-phosphate acyltransferase gamma</fullName>
    </submittedName>
</protein>
<evidence type="ECO:0000256" key="5">
    <source>
        <dbReference type="SAM" id="Phobius"/>
    </source>
</evidence>
<evidence type="ECO:0000256" key="4">
    <source>
        <dbReference type="SAM" id="MobiDB-lite"/>
    </source>
</evidence>
<dbReference type="CDD" id="cd07990">
    <property type="entry name" value="LPLAT_LCLAT1-like"/>
    <property type="match status" value="1"/>
</dbReference>
<dbReference type="GO" id="GO:0036149">
    <property type="term" value="P:phosphatidylinositol acyl-chain remodeling"/>
    <property type="evidence" value="ECO:0007669"/>
    <property type="project" value="TreeGrafter"/>
</dbReference>
<keyword evidence="2" id="KW-0808">Transferase</keyword>
<dbReference type="InterPro" id="IPR002123">
    <property type="entry name" value="Plipid/glycerol_acylTrfase"/>
</dbReference>
<reference evidence="7" key="1">
    <citation type="submission" date="2023-11" db="EMBL/GenBank/DDBJ databases">
        <authorList>
            <person name="Alioto T."/>
            <person name="Alioto T."/>
            <person name="Gomez Garrido J."/>
        </authorList>
    </citation>
    <scope>NUCLEOTIDE SEQUENCE</scope>
</reference>
<dbReference type="SMART" id="SM00563">
    <property type="entry name" value="PlsC"/>
    <property type="match status" value="1"/>
</dbReference>
<evidence type="ECO:0000256" key="1">
    <source>
        <dbReference type="ARBA" id="ARBA00008655"/>
    </source>
</evidence>
<dbReference type="Proteomes" id="UP001296104">
    <property type="component" value="Unassembled WGS sequence"/>
</dbReference>
<feature type="transmembrane region" description="Helical" evidence="5">
    <location>
        <begin position="148"/>
        <end position="168"/>
    </location>
</feature>
<dbReference type="PANTHER" id="PTHR10983">
    <property type="entry name" value="1-ACYLGLYCEROL-3-PHOSPHATE ACYLTRANSFERASE-RELATED"/>
    <property type="match status" value="1"/>
</dbReference>
<evidence type="ECO:0000256" key="3">
    <source>
        <dbReference type="ARBA" id="ARBA00023315"/>
    </source>
</evidence>
<dbReference type="Pfam" id="PF16076">
    <property type="entry name" value="Acyltransf_C"/>
    <property type="match status" value="1"/>
</dbReference>
<dbReference type="SUPFAM" id="SSF69593">
    <property type="entry name" value="Glycerol-3-phosphate (1)-acyltransferase"/>
    <property type="match status" value="1"/>
</dbReference>
<feature type="transmembrane region" description="Helical" evidence="5">
    <location>
        <begin position="44"/>
        <end position="64"/>
    </location>
</feature>
<dbReference type="AlphaFoldDB" id="A0AAI9E958"/>
<dbReference type="Pfam" id="PF01553">
    <property type="entry name" value="Acyltransferase"/>
    <property type="match status" value="1"/>
</dbReference>
<feature type="domain" description="Phospholipid/glycerol acyltransferase" evidence="6">
    <location>
        <begin position="134"/>
        <end position="271"/>
    </location>
</feature>
<keyword evidence="5" id="KW-0812">Transmembrane</keyword>
<evidence type="ECO:0000259" key="6">
    <source>
        <dbReference type="SMART" id="SM00563"/>
    </source>
</evidence>
<dbReference type="PANTHER" id="PTHR10983:SF16">
    <property type="entry name" value="LYSOCARDIOLIPIN ACYLTRANSFERASE 1"/>
    <property type="match status" value="1"/>
</dbReference>
<comment type="similarity">
    <text evidence="1">Belongs to the 1-acyl-sn-glycerol-3-phosphate acyltransferase family.</text>
</comment>
<evidence type="ECO:0000256" key="2">
    <source>
        <dbReference type="ARBA" id="ARBA00022679"/>
    </source>
</evidence>
<proteinExistence type="inferred from homology"/>
<keyword evidence="5" id="KW-0472">Membrane</keyword>
<dbReference type="InterPro" id="IPR032098">
    <property type="entry name" value="Acyltransf_C"/>
</dbReference>
<dbReference type="GO" id="GO:0016746">
    <property type="term" value="F:acyltransferase activity"/>
    <property type="evidence" value="ECO:0007669"/>
    <property type="project" value="UniProtKB-KW"/>
</dbReference>
<accession>A0AAI9E958</accession>
<evidence type="ECO:0000313" key="7">
    <source>
        <dbReference type="EMBL" id="CAK4017805.1"/>
    </source>
</evidence>
<gene>
    <name evidence="7" type="ORF">LECACI_7A004639</name>
</gene>
<keyword evidence="8" id="KW-1185">Reference proteome</keyword>
<evidence type="ECO:0000313" key="8">
    <source>
        <dbReference type="Proteomes" id="UP001296104"/>
    </source>
</evidence>
<organism evidence="7 8">
    <name type="scientific">Lecanosticta acicola</name>
    <dbReference type="NCBI Taxonomy" id="111012"/>
    <lineage>
        <taxon>Eukaryota</taxon>
        <taxon>Fungi</taxon>
        <taxon>Dikarya</taxon>
        <taxon>Ascomycota</taxon>
        <taxon>Pezizomycotina</taxon>
        <taxon>Dothideomycetes</taxon>
        <taxon>Dothideomycetidae</taxon>
        <taxon>Mycosphaerellales</taxon>
        <taxon>Mycosphaerellaceae</taxon>
        <taxon>Lecanosticta</taxon>
    </lineage>
</organism>
<feature type="region of interest" description="Disordered" evidence="4">
    <location>
        <begin position="1"/>
        <end position="33"/>
    </location>
</feature>
<comment type="caution">
    <text evidence="7">The sequence shown here is derived from an EMBL/GenBank/DDBJ whole genome shotgun (WGS) entry which is preliminary data.</text>
</comment>
<dbReference type="EMBL" id="CAVMBE010000026">
    <property type="protein sequence ID" value="CAK4017805.1"/>
    <property type="molecule type" value="Genomic_DNA"/>
</dbReference>
<dbReference type="GO" id="GO:0005783">
    <property type="term" value="C:endoplasmic reticulum"/>
    <property type="evidence" value="ECO:0007669"/>
    <property type="project" value="TreeGrafter"/>
</dbReference>
<keyword evidence="5" id="KW-1133">Transmembrane helix</keyword>